<proteinExistence type="predicted"/>
<feature type="transmembrane region" description="Helical" evidence="1">
    <location>
        <begin position="20"/>
        <end position="35"/>
    </location>
</feature>
<evidence type="ECO:0000256" key="1">
    <source>
        <dbReference type="SAM" id="Phobius"/>
    </source>
</evidence>
<keyword evidence="1" id="KW-1133">Transmembrane helix</keyword>
<evidence type="ECO:0000313" key="3">
    <source>
        <dbReference type="Proteomes" id="UP000003082"/>
    </source>
</evidence>
<keyword evidence="1" id="KW-0472">Membrane</keyword>
<keyword evidence="3" id="KW-1185">Reference proteome</keyword>
<comment type="caution">
    <text evidence="2">The sequence shown here is derived from an EMBL/GenBank/DDBJ whole genome shotgun (WGS) entry which is preliminary data.</text>
</comment>
<organism evidence="2 3">
    <name type="scientific">Campylobacter rectus RM3267</name>
    <dbReference type="NCBI Taxonomy" id="553218"/>
    <lineage>
        <taxon>Bacteria</taxon>
        <taxon>Pseudomonadati</taxon>
        <taxon>Campylobacterota</taxon>
        <taxon>Epsilonproteobacteria</taxon>
        <taxon>Campylobacterales</taxon>
        <taxon>Campylobacteraceae</taxon>
        <taxon>Campylobacter</taxon>
    </lineage>
</organism>
<keyword evidence="1" id="KW-0812">Transmembrane</keyword>
<dbReference type="AlphaFoldDB" id="B9CYR3"/>
<dbReference type="eggNOG" id="ENOG5031ACD">
    <property type="taxonomic scope" value="Bacteria"/>
</dbReference>
<feature type="transmembrane region" description="Helical" evidence="1">
    <location>
        <begin position="47"/>
        <end position="66"/>
    </location>
</feature>
<protein>
    <submittedName>
        <fullName evidence="2">Uncharacterized protein</fullName>
    </submittedName>
</protein>
<sequence>MRLSEHIRAEKAKNLSETNLFILGLAALTLIYRALNGTGKFVRVKPVLFIFIFVYLFYGLACERILG</sequence>
<gene>
    <name evidence="2" type="ORF">CAMRE0001_1894</name>
</gene>
<dbReference type="EMBL" id="ACFU01000002">
    <property type="protein sequence ID" value="EEF15148.1"/>
    <property type="molecule type" value="Genomic_DNA"/>
</dbReference>
<reference evidence="2 3" key="1">
    <citation type="submission" date="2008-08" db="EMBL/GenBank/DDBJ databases">
        <authorList>
            <person name="Madupu R."/>
            <person name="Durkin A.S."/>
            <person name="Torralba M."/>
            <person name="Methe B."/>
            <person name="Sutton G.G."/>
            <person name="Strausberg R.L."/>
            <person name="Nelson K.E."/>
        </authorList>
    </citation>
    <scope>NUCLEOTIDE SEQUENCE [LARGE SCALE GENOMIC DNA]</scope>
    <source>
        <strain evidence="2 3">RM3267</strain>
    </source>
</reference>
<name>B9CYR3_CAMRE</name>
<dbReference type="Proteomes" id="UP000003082">
    <property type="component" value="Unassembled WGS sequence"/>
</dbReference>
<evidence type="ECO:0000313" key="2">
    <source>
        <dbReference type="EMBL" id="EEF15148.1"/>
    </source>
</evidence>
<dbReference type="STRING" id="553218.CAMRE0001_1894"/>
<accession>B9CYR3</accession>